<dbReference type="RefSeq" id="WP_203851032.1">
    <property type="nucleotide sequence ID" value="NZ_BAAAVW010000001.1"/>
</dbReference>
<dbReference type="InterPro" id="IPR036388">
    <property type="entry name" value="WH-like_DNA-bd_sf"/>
</dbReference>
<evidence type="ECO:0000256" key="1">
    <source>
        <dbReference type="ARBA" id="ARBA00023015"/>
    </source>
</evidence>
<dbReference type="InterPro" id="IPR001034">
    <property type="entry name" value="DeoR_HTH"/>
</dbReference>
<dbReference type="Proteomes" id="UP000660611">
    <property type="component" value="Unassembled WGS sequence"/>
</dbReference>
<keyword evidence="2 6" id="KW-0238">DNA-binding</keyword>
<comment type="caution">
    <text evidence="6">The sequence shown here is derived from an EMBL/GenBank/DDBJ whole genome shotgun (WGS) entry which is preliminary data.</text>
</comment>
<dbReference type="InterPro" id="IPR036390">
    <property type="entry name" value="WH_DNA-bd_sf"/>
</dbReference>
<dbReference type="EMBL" id="BONQ01000117">
    <property type="protein sequence ID" value="GIG49355.1"/>
    <property type="molecule type" value="Genomic_DNA"/>
</dbReference>
<proteinExistence type="predicted"/>
<gene>
    <name evidence="6" type="ORF">Dsi01nite_073960</name>
</gene>
<evidence type="ECO:0000256" key="3">
    <source>
        <dbReference type="ARBA" id="ARBA00023163"/>
    </source>
</evidence>
<evidence type="ECO:0000256" key="2">
    <source>
        <dbReference type="ARBA" id="ARBA00023125"/>
    </source>
</evidence>
<dbReference type="PROSITE" id="PS51000">
    <property type="entry name" value="HTH_DEOR_2"/>
    <property type="match status" value="1"/>
</dbReference>
<dbReference type="PROSITE" id="PS52050">
    <property type="entry name" value="WYL"/>
    <property type="match status" value="1"/>
</dbReference>
<evidence type="ECO:0000259" key="5">
    <source>
        <dbReference type="PROSITE" id="PS51000"/>
    </source>
</evidence>
<dbReference type="InterPro" id="IPR018356">
    <property type="entry name" value="Tscrpt_reg_HTH_DeoR_CS"/>
</dbReference>
<protein>
    <submittedName>
        <fullName evidence="6">DNA-binding transcriptional regulator</fullName>
    </submittedName>
</protein>
<dbReference type="InterPro" id="IPR057727">
    <property type="entry name" value="WCX_dom"/>
</dbReference>
<dbReference type="InterPro" id="IPR026881">
    <property type="entry name" value="WYL_dom"/>
</dbReference>
<sequence>MLETSARLLRLLSLLQSRRDWSGTALADRLAVTTRTVRNDIERLRSLGYHIDSSTGPTGGYRLGAGAATPPLLLDDEEAVAVAVGLRAAAAGSVTGLEDPALRALIKLEQTLPPRLRHRVDALRSATVSAAGGGPTVDAALLTALAAATRDHERITFDYKDRRRLAEPHRLVYTGRRWYLLAWDVDRGDWRTFRADLVVLRESPGGPRRFAPREPPGGDAVAHVLRGVASTAWRVPARIRLHAPIADVTARLASTAGLLTPTGDATCELETGADKLIDLAGFLGSIGFAFTVLDPPELRDLLRDLAARYQAAVSGGTVSGGTVSGGTVSGGTVSGDATAGSGADQAGTRTIE</sequence>
<dbReference type="SUPFAM" id="SSF46785">
    <property type="entry name" value="Winged helix' DNA-binding domain"/>
    <property type="match status" value="1"/>
</dbReference>
<evidence type="ECO:0000313" key="7">
    <source>
        <dbReference type="Proteomes" id="UP000660611"/>
    </source>
</evidence>
<evidence type="ECO:0000256" key="4">
    <source>
        <dbReference type="SAM" id="MobiDB-lite"/>
    </source>
</evidence>
<name>A0A919PVW7_9ACTN</name>
<keyword evidence="7" id="KW-1185">Reference proteome</keyword>
<dbReference type="PROSITE" id="PS00894">
    <property type="entry name" value="HTH_DEOR_1"/>
    <property type="match status" value="1"/>
</dbReference>
<dbReference type="Pfam" id="PF13280">
    <property type="entry name" value="WYL"/>
    <property type="match status" value="1"/>
</dbReference>
<dbReference type="InterPro" id="IPR013196">
    <property type="entry name" value="HTH_11"/>
</dbReference>
<dbReference type="PANTHER" id="PTHR34580:SF3">
    <property type="entry name" value="PROTEIN PAFB"/>
    <property type="match status" value="1"/>
</dbReference>
<reference evidence="6" key="1">
    <citation type="submission" date="2021-01" db="EMBL/GenBank/DDBJ databases">
        <title>Whole genome shotgun sequence of Dactylosporangium siamense NBRC 106093.</title>
        <authorList>
            <person name="Komaki H."/>
            <person name="Tamura T."/>
        </authorList>
    </citation>
    <scope>NUCLEOTIDE SEQUENCE</scope>
    <source>
        <strain evidence="6">NBRC 106093</strain>
    </source>
</reference>
<dbReference type="Pfam" id="PF08279">
    <property type="entry name" value="HTH_11"/>
    <property type="match status" value="1"/>
</dbReference>
<dbReference type="Pfam" id="PF25583">
    <property type="entry name" value="WCX"/>
    <property type="match status" value="1"/>
</dbReference>
<accession>A0A919PVW7</accession>
<dbReference type="PANTHER" id="PTHR34580">
    <property type="match status" value="1"/>
</dbReference>
<feature type="region of interest" description="Disordered" evidence="4">
    <location>
        <begin position="329"/>
        <end position="352"/>
    </location>
</feature>
<dbReference type="GO" id="GO:0003677">
    <property type="term" value="F:DNA binding"/>
    <property type="evidence" value="ECO:0007669"/>
    <property type="project" value="UniProtKB-KW"/>
</dbReference>
<dbReference type="GO" id="GO:0003700">
    <property type="term" value="F:DNA-binding transcription factor activity"/>
    <property type="evidence" value="ECO:0007669"/>
    <property type="project" value="InterPro"/>
</dbReference>
<organism evidence="6 7">
    <name type="scientific">Dactylosporangium siamense</name>
    <dbReference type="NCBI Taxonomy" id="685454"/>
    <lineage>
        <taxon>Bacteria</taxon>
        <taxon>Bacillati</taxon>
        <taxon>Actinomycetota</taxon>
        <taxon>Actinomycetes</taxon>
        <taxon>Micromonosporales</taxon>
        <taxon>Micromonosporaceae</taxon>
        <taxon>Dactylosporangium</taxon>
    </lineage>
</organism>
<dbReference type="AlphaFoldDB" id="A0A919PVW7"/>
<evidence type="ECO:0000313" key="6">
    <source>
        <dbReference type="EMBL" id="GIG49355.1"/>
    </source>
</evidence>
<keyword evidence="1" id="KW-0805">Transcription regulation</keyword>
<dbReference type="InterPro" id="IPR051534">
    <property type="entry name" value="CBASS_pafABC_assoc_protein"/>
</dbReference>
<feature type="domain" description="HTH deoR-type" evidence="5">
    <location>
        <begin position="4"/>
        <end position="59"/>
    </location>
</feature>
<keyword evidence="3" id="KW-0804">Transcription</keyword>
<dbReference type="Gene3D" id="1.10.10.10">
    <property type="entry name" value="Winged helix-like DNA-binding domain superfamily/Winged helix DNA-binding domain"/>
    <property type="match status" value="1"/>
</dbReference>